<reference evidence="3" key="1">
    <citation type="submission" date="2014-11" db="EMBL/GenBank/DDBJ databases">
        <authorList>
            <person name="Otto D Thomas"/>
            <person name="Naeem Raeece"/>
        </authorList>
    </citation>
    <scope>NUCLEOTIDE SEQUENCE</scope>
</reference>
<feature type="compositionally biased region" description="Basic residues" evidence="2">
    <location>
        <begin position="35"/>
        <end position="44"/>
    </location>
</feature>
<feature type="region of interest" description="Disordered" evidence="2">
    <location>
        <begin position="323"/>
        <end position="371"/>
    </location>
</feature>
<feature type="coiled-coil region" evidence="1">
    <location>
        <begin position="480"/>
        <end position="514"/>
    </location>
</feature>
<name>A0A0G4G4K3_9ALVE</name>
<evidence type="ECO:0000256" key="1">
    <source>
        <dbReference type="SAM" id="Coils"/>
    </source>
</evidence>
<feature type="compositionally biased region" description="Low complexity" evidence="2">
    <location>
        <begin position="332"/>
        <end position="357"/>
    </location>
</feature>
<dbReference type="EMBL" id="CDMZ01000884">
    <property type="protein sequence ID" value="CEM23330.1"/>
    <property type="molecule type" value="Genomic_DNA"/>
</dbReference>
<feature type="compositionally biased region" description="Basic and acidic residues" evidence="2">
    <location>
        <begin position="52"/>
        <end position="73"/>
    </location>
</feature>
<gene>
    <name evidence="3" type="ORF">Cvel_20222</name>
</gene>
<dbReference type="AlphaFoldDB" id="A0A0G4G4K3"/>
<sequence length="530" mass="60505">MEYQTSAERTSMEQQKDAELSIEERIQQLDKLKRTTRNMKRQVARTKASTKVMEKKRDAERKARIKAETEQRQLKALLGIDPNSSASNQRRSRNLQKRPIKPVGLTTDLEKKEPCPRAVAPSARDQLLREQLRLMGECADRLQQKVEEHEKKRKLASRELHNLGGCAGTYYSQEEPACEDEEEDGEEDEEVRLPQTDCDAESLQQQNSEPGRKEENRMAADRTEGDQTEDEGEEHLISECGIVLDKRIEYPPACLKAIEMMKTGIDKFSSEELRATLRETTRALQAVIKQKHDEQTAFERTMRASLERQRALRQRAVELHRQQLELDRRRSSASASLSSGSEGGSVSERSSSASHGSIPQGSAEEDESKQQLAALGEAAQARFADVREVEATVAECRAKGLFETAELLREEQESGLLVQAVTENIQSIPNDMSYEDFEALQRERLGLPLRRRDDQTAVPIEKRGNDVAANEVECQLRQELKEKTERDEIMKKRCEEIEDKIEETSAELQRERRARLVQRAFFANRGITLQ</sequence>
<accession>A0A0G4G4K3</accession>
<proteinExistence type="predicted"/>
<dbReference type="VEuPathDB" id="CryptoDB:Cvel_20222"/>
<feature type="compositionally biased region" description="Basic and acidic residues" evidence="2">
    <location>
        <begin position="210"/>
        <end position="225"/>
    </location>
</feature>
<feature type="region of interest" description="Disordered" evidence="2">
    <location>
        <begin position="166"/>
        <end position="234"/>
    </location>
</feature>
<feature type="compositionally biased region" description="Acidic residues" evidence="2">
    <location>
        <begin position="176"/>
        <end position="190"/>
    </location>
</feature>
<organism evidence="3">
    <name type="scientific">Chromera velia CCMP2878</name>
    <dbReference type="NCBI Taxonomy" id="1169474"/>
    <lineage>
        <taxon>Eukaryota</taxon>
        <taxon>Sar</taxon>
        <taxon>Alveolata</taxon>
        <taxon>Colpodellida</taxon>
        <taxon>Chromeraceae</taxon>
        <taxon>Chromera</taxon>
    </lineage>
</organism>
<feature type="coiled-coil region" evidence="1">
    <location>
        <begin position="132"/>
        <end position="159"/>
    </location>
</feature>
<evidence type="ECO:0000313" key="3">
    <source>
        <dbReference type="EMBL" id="CEM23330.1"/>
    </source>
</evidence>
<feature type="compositionally biased region" description="Basic residues" evidence="2">
    <location>
        <begin position="90"/>
        <end position="100"/>
    </location>
</feature>
<protein>
    <submittedName>
        <fullName evidence="3">Uncharacterized protein</fullName>
    </submittedName>
</protein>
<keyword evidence="1" id="KW-0175">Coiled coil</keyword>
<feature type="region of interest" description="Disordered" evidence="2">
    <location>
        <begin position="35"/>
        <end position="124"/>
    </location>
</feature>
<evidence type="ECO:0000256" key="2">
    <source>
        <dbReference type="SAM" id="MobiDB-lite"/>
    </source>
</evidence>